<dbReference type="PANTHER" id="PTHR43308:SF5">
    <property type="entry name" value="S-LAYER PROTEIN _ PEPTIDOGLYCAN ENDO-BETA-N-ACETYLGLUCOSAMINIDASE"/>
    <property type="match status" value="1"/>
</dbReference>
<organism evidence="2 3">
    <name type="scientific">Lyngbya confervoides BDU141951</name>
    <dbReference type="NCBI Taxonomy" id="1574623"/>
    <lineage>
        <taxon>Bacteria</taxon>
        <taxon>Bacillati</taxon>
        <taxon>Cyanobacteriota</taxon>
        <taxon>Cyanophyceae</taxon>
        <taxon>Oscillatoriophycideae</taxon>
        <taxon>Oscillatoriales</taxon>
        <taxon>Microcoleaceae</taxon>
        <taxon>Lyngbya</taxon>
    </lineage>
</organism>
<reference evidence="2 3" key="1">
    <citation type="journal article" date="2015" name="Genome Announc.">
        <title>Draft Genome Sequence of Filamentous Marine Cyanobacterium Lyngbya confervoides Strain BDU141951.</title>
        <authorList>
            <person name="Chandrababunaidu M.M."/>
            <person name="Sen D."/>
            <person name="Tripathy S."/>
        </authorList>
    </citation>
    <scope>NUCLEOTIDE SEQUENCE [LARGE SCALE GENOMIC DNA]</scope>
    <source>
        <strain evidence="2 3">BDU141951</strain>
    </source>
</reference>
<keyword evidence="3" id="KW-1185">Reference proteome</keyword>
<dbReference type="PROSITE" id="PS51272">
    <property type="entry name" value="SLH"/>
    <property type="match status" value="3"/>
</dbReference>
<gene>
    <name evidence="2" type="ORF">QQ91_0015025</name>
</gene>
<feature type="domain" description="SLH" evidence="1">
    <location>
        <begin position="161"/>
        <end position="225"/>
    </location>
</feature>
<dbReference type="AlphaFoldDB" id="A0ABD4T6N6"/>
<dbReference type="InterPro" id="IPR051465">
    <property type="entry name" value="Cell_Envelope_Struct_Comp"/>
</dbReference>
<feature type="domain" description="SLH" evidence="1">
    <location>
        <begin position="36"/>
        <end position="99"/>
    </location>
</feature>
<dbReference type="RefSeq" id="WP_166275778.1">
    <property type="nucleotide sequence ID" value="NZ_JTHE03000088.1"/>
</dbReference>
<comment type="caution">
    <text evidence="2">The sequence shown here is derived from an EMBL/GenBank/DDBJ whole genome shotgun (WGS) entry which is preliminary data.</text>
</comment>
<proteinExistence type="predicted"/>
<dbReference type="PANTHER" id="PTHR43308">
    <property type="entry name" value="OUTER MEMBRANE PROTEIN ALPHA-RELATED"/>
    <property type="match status" value="1"/>
</dbReference>
<feature type="domain" description="SLH" evidence="1">
    <location>
        <begin position="100"/>
        <end position="159"/>
    </location>
</feature>
<dbReference type="InterPro" id="IPR001119">
    <property type="entry name" value="SLH_dom"/>
</dbReference>
<dbReference type="Proteomes" id="UP000031561">
    <property type="component" value="Unassembled WGS sequence"/>
</dbReference>
<dbReference type="Pfam" id="PF00395">
    <property type="entry name" value="SLH"/>
    <property type="match status" value="2"/>
</dbReference>
<dbReference type="EMBL" id="JTHE03000088">
    <property type="protein sequence ID" value="MCM1984135.1"/>
    <property type="molecule type" value="Genomic_DNA"/>
</dbReference>
<accession>A0ABD4T6N6</accession>
<name>A0ABD4T6N6_9CYAN</name>
<evidence type="ECO:0000313" key="2">
    <source>
        <dbReference type="EMBL" id="MCM1984135.1"/>
    </source>
</evidence>
<evidence type="ECO:0000313" key="3">
    <source>
        <dbReference type="Proteomes" id="UP000031561"/>
    </source>
</evidence>
<sequence>MTCNLVTRYSHQGPATITWVSALSILSFAITDPAVAQGKFTDVGDRYWARPFIESLAQENIIKGFPDGTFKPDQPVTRAQFAAIIKQAFSIQPIRPSRPFKDVASSYWATPAIDYAYTTGFLSGYTSGDFSPEQNIPKVQALVSLASGLKLTPRGSVEQTLTGYADASQIPNYARPGVAAATQQRIPVNYPNLGFLNPNQQASRADIAAYIYQALVSQGRLTPIASTQPAAQYIVQSSANSTHSAQVTLPSGTALPVKVPDAQESANLFLAVGETLETSLEVAADILDANGQRVIPQGSLIQGRFQPLRVGNTAATQFIASQIRLGNQTYSLNATSTAVAPQSQSAVTSQDLQGSISTLSASTLLQTLLSGRLDTGSLISRVIRSGANLSQGSSGASTASDQVVLVNLRALDLRLNAPFSVTSSQLPTSPSHSAAYEVRSGTQLALTSRTANTRYVSLPNETLPLTLKTAETLYDSQNRVLIPQGSEVRGSLIPARVNGQAGAIFEATQMTVGGKTYPVSGFTPGIMPRSTQTLTLADFQGNVVTSPDAGILLQSLRQNPNAGSASSIIFFDPDQIQLEFDRPVLLTP</sequence>
<protein>
    <submittedName>
        <fullName evidence="2">S-layer homology domain-containing protein</fullName>
    </submittedName>
</protein>
<evidence type="ECO:0000259" key="1">
    <source>
        <dbReference type="PROSITE" id="PS51272"/>
    </source>
</evidence>